<dbReference type="PANTHER" id="PTHR43433:SF5">
    <property type="entry name" value="AB HYDROLASE-1 DOMAIN-CONTAINING PROTEIN"/>
    <property type="match status" value="1"/>
</dbReference>
<evidence type="ECO:0000259" key="2">
    <source>
        <dbReference type="Pfam" id="PF00561"/>
    </source>
</evidence>
<proteinExistence type="predicted"/>
<accession>A0A934SV47</accession>
<dbReference type="AlphaFoldDB" id="A0A934SV47"/>
<evidence type="ECO:0000313" key="3">
    <source>
        <dbReference type="EMBL" id="MBK4348599.1"/>
    </source>
</evidence>
<reference evidence="3" key="1">
    <citation type="submission" date="2021-01" db="EMBL/GenBank/DDBJ databases">
        <title>Lacisediminihabitans sp. nov. strain G11-30, isolated from Antarctic Soil.</title>
        <authorList>
            <person name="Li J."/>
        </authorList>
    </citation>
    <scope>NUCLEOTIDE SEQUENCE</scope>
    <source>
        <strain evidence="3">G11-30</strain>
    </source>
</reference>
<dbReference type="PANTHER" id="PTHR43433">
    <property type="entry name" value="HYDROLASE, ALPHA/BETA FOLD FAMILY PROTEIN"/>
    <property type="match status" value="1"/>
</dbReference>
<keyword evidence="4" id="KW-1185">Reference proteome</keyword>
<dbReference type="Gene3D" id="3.40.50.1820">
    <property type="entry name" value="alpha/beta hydrolase"/>
    <property type="match status" value="1"/>
</dbReference>
<comment type="caution">
    <text evidence="3">The sequence shown here is derived from an EMBL/GenBank/DDBJ whole genome shotgun (WGS) entry which is preliminary data.</text>
</comment>
<dbReference type="Proteomes" id="UP000636458">
    <property type="component" value="Unassembled WGS sequence"/>
</dbReference>
<dbReference type="GO" id="GO:0004601">
    <property type="term" value="F:peroxidase activity"/>
    <property type="evidence" value="ECO:0007669"/>
    <property type="project" value="UniProtKB-KW"/>
</dbReference>
<dbReference type="RefSeq" id="WP_200556791.1">
    <property type="nucleotide sequence ID" value="NZ_JAEPES010000004.1"/>
</dbReference>
<dbReference type="InterPro" id="IPR050471">
    <property type="entry name" value="AB_hydrolase"/>
</dbReference>
<dbReference type="SUPFAM" id="SSF53474">
    <property type="entry name" value="alpha/beta-Hydrolases"/>
    <property type="match status" value="1"/>
</dbReference>
<organism evidence="3 4">
    <name type="scientific">Lacisediminihabitans changchengi</name>
    <dbReference type="NCBI Taxonomy" id="2787634"/>
    <lineage>
        <taxon>Bacteria</taxon>
        <taxon>Bacillati</taxon>
        <taxon>Actinomycetota</taxon>
        <taxon>Actinomycetes</taxon>
        <taxon>Micrococcales</taxon>
        <taxon>Microbacteriaceae</taxon>
        <taxon>Lacisediminihabitans</taxon>
    </lineage>
</organism>
<keyword evidence="1" id="KW-0575">Peroxidase</keyword>
<keyword evidence="1" id="KW-0560">Oxidoreductase</keyword>
<dbReference type="PRINTS" id="PR00111">
    <property type="entry name" value="ABHYDROLASE"/>
</dbReference>
<dbReference type="InterPro" id="IPR000639">
    <property type="entry name" value="Epox_hydrolase-like"/>
</dbReference>
<gene>
    <name evidence="3" type="ORF">IV501_13225</name>
</gene>
<evidence type="ECO:0000313" key="4">
    <source>
        <dbReference type="Proteomes" id="UP000636458"/>
    </source>
</evidence>
<dbReference type="InterPro" id="IPR000073">
    <property type="entry name" value="AB_hydrolase_1"/>
</dbReference>
<sequence>MPELEVAGATLYYETEGRVSDPALLLIHAGLASLRMWDPLVPELATDHYVIRYDTRGYGSTVSTEAAYSNRTDAIDLLDHLGIVRVTVIGCSRGGSIGIDLALEYPDRIVGLVTIGSAPGGCPPPQLSAREDELFAAISAAFEEGDLERAHDLEVEAWAFGPSRTPADVAPSFAATAYALHRANLARADENPRAIPLDPPAFGRLDALDLPALIMVGDLDIGAELRHYDYLLDAIPGADGCQFAGAAHLPSVEYPDEFEAVVRGWLADKRL</sequence>
<dbReference type="Pfam" id="PF00561">
    <property type="entry name" value="Abhydrolase_1"/>
    <property type="match status" value="1"/>
</dbReference>
<dbReference type="GO" id="GO:0016787">
    <property type="term" value="F:hydrolase activity"/>
    <property type="evidence" value="ECO:0007669"/>
    <property type="project" value="UniProtKB-KW"/>
</dbReference>
<feature type="domain" description="AB hydrolase-1" evidence="2">
    <location>
        <begin position="22"/>
        <end position="251"/>
    </location>
</feature>
<protein>
    <submittedName>
        <fullName evidence="3">Alpha/beta fold hydrolase</fullName>
    </submittedName>
</protein>
<keyword evidence="3" id="KW-0378">Hydrolase</keyword>
<dbReference type="InterPro" id="IPR029058">
    <property type="entry name" value="AB_hydrolase_fold"/>
</dbReference>
<dbReference type="PRINTS" id="PR00412">
    <property type="entry name" value="EPOXHYDRLASE"/>
</dbReference>
<dbReference type="EMBL" id="JAEPES010000004">
    <property type="protein sequence ID" value="MBK4348599.1"/>
    <property type="molecule type" value="Genomic_DNA"/>
</dbReference>
<name>A0A934SV47_9MICO</name>
<evidence type="ECO:0000256" key="1">
    <source>
        <dbReference type="ARBA" id="ARBA00022559"/>
    </source>
</evidence>